<dbReference type="Proteomes" id="UP000007129">
    <property type="component" value="Unassembled WGS sequence"/>
</dbReference>
<dbReference type="InterPro" id="IPR024983">
    <property type="entry name" value="CHAT_dom"/>
</dbReference>
<dbReference type="STRING" id="1126212.K2S9P9"/>
<dbReference type="HOGENOM" id="CLU_258142_0_0_1"/>
<name>K2S9P9_MACPH</name>
<protein>
    <submittedName>
        <fullName evidence="2">Tetratricopeptide repeat protein</fullName>
    </submittedName>
</protein>
<accession>K2S9P9</accession>
<organism evidence="2 3">
    <name type="scientific">Macrophomina phaseolina (strain MS6)</name>
    <name type="common">Charcoal rot fungus</name>
    <dbReference type="NCBI Taxonomy" id="1126212"/>
    <lineage>
        <taxon>Eukaryota</taxon>
        <taxon>Fungi</taxon>
        <taxon>Dikarya</taxon>
        <taxon>Ascomycota</taxon>
        <taxon>Pezizomycotina</taxon>
        <taxon>Dothideomycetes</taxon>
        <taxon>Dothideomycetes incertae sedis</taxon>
        <taxon>Botryosphaeriales</taxon>
        <taxon>Botryosphaeriaceae</taxon>
        <taxon>Macrophomina</taxon>
    </lineage>
</organism>
<evidence type="ECO:0000313" key="3">
    <source>
        <dbReference type="Proteomes" id="UP000007129"/>
    </source>
</evidence>
<dbReference type="OrthoDB" id="9991317at2759"/>
<dbReference type="Pfam" id="PF12770">
    <property type="entry name" value="CHAT"/>
    <property type="match status" value="1"/>
</dbReference>
<feature type="domain" description="CHAT" evidence="1">
    <location>
        <begin position="933"/>
        <end position="1212"/>
    </location>
</feature>
<sequence>MGSRESAAYKARRLRDLGFYNDASTYYEQMAASEPEEYSVVLEWAAMKMEQGLLGECKEKLELLAKLLQLKGGDGKVEAMYEMLVATVTGLGELKFSAPLKTLERIYHEELANRAIHEYDKRAVTIAILYHLLCGVRSLYGYQSDIAVPELDPPVFREVYRHLMREHRYSEALRVSKLVSHEAGNADIESKAEMLKDIYARSEVPDVVRADALLEYAEDMLETNSKEGWGEYMEQADYLYRNAGHAYGSMSIRLILLQKRRVNLEDAEAANEMLQIRKQMEEVGYWTGSIDALNKYAQFQFDISGKLEEDTLVEIDDQLLRHRSICKNNLDWILQTTLNFARWQLSGANIGKGLEVLERLYSDTAGIEAPFLIANMVTKLHEAYLKIGDREKAASWLTRRPEILPRKMAVVLGLDPFFKSLKEGTDSTDQDIALASLNREIELALEVIESTATQSEKGNEVMRLSHISGLYIMRWDRRGIENTRALVKTCLSAIHAACQRLDKDQAGLWTTNALQTEGRLLFMESHLAIDADKKIELMNDCLNVYERTYDMFKDMRRKFDMAMAMQNVALSYDSLWQFRGMPSESEDYANAAKCYSEAKNILSTSSQIDSRQMIIRTAIQFWFRGLRSNVVMRKRSWFGTVNPMDTLMKCIEEYESLATIERNDMSALDPERAVLGKQALRKDAAAQAVYDIAIHAYARVDDNENVWNWIQRSKARSVSDMLALGVNLSADLSAQVDAHPHARAMLDQERDLVQQTEGKDPSQKIYLMKQAEALRKKMRRDPVLRQVLDLREGQPTSLSALRAVGKRMAPHSRVLFVDWTAIDNEICCVIVSQSEVKRFLLGVSIQDCTKWKQDYLTPKVKIISDDDAGFVDGITADMGHTLGTESDVEEKSVAGKVDVNTAEEAPVPAKKSHSVVEHPLSVQHDSPLRELSKLIQPVVQESNKGDLLVFCPGGALHGIPLHAATVEASSKMSIIERNPIVYTSSMTTLEHCVSRQTRRRENTASFVAVFEETEEGALEEREKALRDHIYASVQRIAANTAQSSMLCGAEATRSAVSQAFSADFVYFYGHCSLDPNNMLNQGLLLCPDPNAAESPRFTASDMFGTPVRASHVMLMACESTSQSHSAGDEPLGITTALICAGASSITGTMWKVDVDTALAFTKKFHSTLEKERRDAVGGVVDLARVVQETVCRLKRRSDTSAPFHWASFLLHGSWALEKSMIA</sequence>
<proteinExistence type="predicted"/>
<dbReference type="AlphaFoldDB" id="K2S9P9"/>
<evidence type="ECO:0000259" key="1">
    <source>
        <dbReference type="Pfam" id="PF12770"/>
    </source>
</evidence>
<dbReference type="eggNOG" id="ENOG502SADU">
    <property type="taxonomic scope" value="Eukaryota"/>
</dbReference>
<dbReference type="EMBL" id="AHHD01000391">
    <property type="protein sequence ID" value="EKG13625.1"/>
    <property type="molecule type" value="Genomic_DNA"/>
</dbReference>
<evidence type="ECO:0000313" key="2">
    <source>
        <dbReference type="EMBL" id="EKG13625.1"/>
    </source>
</evidence>
<reference evidence="2 3" key="1">
    <citation type="journal article" date="2012" name="BMC Genomics">
        <title>Tools to kill: Genome of one of the most destructive plant pathogenic fungi Macrophomina phaseolina.</title>
        <authorList>
            <person name="Islam M.S."/>
            <person name="Haque M.S."/>
            <person name="Islam M.M."/>
            <person name="Emdad E.M."/>
            <person name="Halim A."/>
            <person name="Hossen Q.M.M."/>
            <person name="Hossain M.Z."/>
            <person name="Ahmed B."/>
            <person name="Rahim S."/>
            <person name="Rahman M.S."/>
            <person name="Alam M.M."/>
            <person name="Hou S."/>
            <person name="Wan X."/>
            <person name="Saito J.A."/>
            <person name="Alam M."/>
        </authorList>
    </citation>
    <scope>NUCLEOTIDE SEQUENCE [LARGE SCALE GENOMIC DNA]</scope>
    <source>
        <strain evidence="2 3">MS6</strain>
    </source>
</reference>
<comment type="caution">
    <text evidence="2">The sequence shown here is derived from an EMBL/GenBank/DDBJ whole genome shotgun (WGS) entry which is preliminary data.</text>
</comment>
<dbReference type="InParanoid" id="K2S9P9"/>
<dbReference type="VEuPathDB" id="FungiDB:MPH_09234"/>
<gene>
    <name evidence="2" type="ORF">MPH_09234</name>
</gene>